<gene>
    <name evidence="2" type="ORF">METZ01_LOCUS74226</name>
</gene>
<dbReference type="CDD" id="cd00408">
    <property type="entry name" value="DHDPS-like"/>
    <property type="match status" value="1"/>
</dbReference>
<dbReference type="PANTHER" id="PTHR12128:SF66">
    <property type="entry name" value="4-HYDROXY-2-OXOGLUTARATE ALDOLASE, MITOCHONDRIAL"/>
    <property type="match status" value="1"/>
</dbReference>
<organism evidence="2">
    <name type="scientific">marine metagenome</name>
    <dbReference type="NCBI Taxonomy" id="408172"/>
    <lineage>
        <taxon>unclassified sequences</taxon>
        <taxon>metagenomes</taxon>
        <taxon>ecological metagenomes</taxon>
    </lineage>
</organism>
<dbReference type="InterPro" id="IPR013785">
    <property type="entry name" value="Aldolase_TIM"/>
</dbReference>
<dbReference type="AlphaFoldDB" id="A0A381TZG8"/>
<dbReference type="SUPFAM" id="SSF51569">
    <property type="entry name" value="Aldolase"/>
    <property type="match status" value="1"/>
</dbReference>
<dbReference type="EMBL" id="UINC01005445">
    <property type="protein sequence ID" value="SVA21372.1"/>
    <property type="molecule type" value="Genomic_DNA"/>
</dbReference>
<evidence type="ECO:0000313" key="2">
    <source>
        <dbReference type="EMBL" id="SVA21372.1"/>
    </source>
</evidence>
<proteinExistence type="predicted"/>
<dbReference type="GO" id="GO:0008840">
    <property type="term" value="F:4-hydroxy-tetrahydrodipicolinate synthase activity"/>
    <property type="evidence" value="ECO:0007669"/>
    <property type="project" value="TreeGrafter"/>
</dbReference>
<dbReference type="SMART" id="SM01130">
    <property type="entry name" value="DHDPS"/>
    <property type="match status" value="1"/>
</dbReference>
<keyword evidence="1" id="KW-0456">Lyase</keyword>
<dbReference type="Pfam" id="PF00701">
    <property type="entry name" value="DHDPS"/>
    <property type="match status" value="1"/>
</dbReference>
<dbReference type="Gene3D" id="3.20.20.70">
    <property type="entry name" value="Aldolase class I"/>
    <property type="match status" value="1"/>
</dbReference>
<reference evidence="2" key="1">
    <citation type="submission" date="2018-05" db="EMBL/GenBank/DDBJ databases">
        <authorList>
            <person name="Lanie J.A."/>
            <person name="Ng W.-L."/>
            <person name="Kazmierczak K.M."/>
            <person name="Andrzejewski T.M."/>
            <person name="Davidsen T.M."/>
            <person name="Wayne K.J."/>
            <person name="Tettelin H."/>
            <person name="Glass J.I."/>
            <person name="Rusch D."/>
            <person name="Podicherti R."/>
            <person name="Tsui H.-C.T."/>
            <person name="Winkler M.E."/>
        </authorList>
    </citation>
    <scope>NUCLEOTIDE SEQUENCE</scope>
</reference>
<sequence length="296" mass="32131">MVDYFYGMHWMLATPFLPNEEIDYESIPKIVGQAKETGCTGVVGLGVMGEAARLTDAERTKVAEAIVYASDGLPVTLGTTANSTKAVIDRSIEAEKLGSAAIMVSAPSMQKANTDNLFAHYARLAERVSIPIVMQDYPQVSGVEMPVSFIARVAEEIPQVKYLKLEDPPTPTKISLIRDQIGDRLGIFGGLGGVFLLDELRRGAIGAMTGFAYPEVLVKICSLMKDGCTEEAENLFYQYLPLIQFEQQEGIGLAIRKAGLHKRGLIQSATVRAPASQLAPVTRLELDAIIKRVGLN</sequence>
<protein>
    <recommendedName>
        <fullName evidence="3">Dihydrodipicolinate synthase family protein</fullName>
    </recommendedName>
</protein>
<dbReference type="InterPro" id="IPR002220">
    <property type="entry name" value="DapA-like"/>
</dbReference>
<dbReference type="PANTHER" id="PTHR12128">
    <property type="entry name" value="DIHYDRODIPICOLINATE SYNTHASE"/>
    <property type="match status" value="1"/>
</dbReference>
<dbReference type="PIRSF" id="PIRSF001365">
    <property type="entry name" value="DHDPS"/>
    <property type="match status" value="1"/>
</dbReference>
<evidence type="ECO:0000256" key="1">
    <source>
        <dbReference type="ARBA" id="ARBA00023239"/>
    </source>
</evidence>
<dbReference type="PRINTS" id="PR00146">
    <property type="entry name" value="DHPICSNTHASE"/>
</dbReference>
<name>A0A381TZG8_9ZZZZ</name>
<evidence type="ECO:0008006" key="3">
    <source>
        <dbReference type="Google" id="ProtNLM"/>
    </source>
</evidence>
<dbReference type="GO" id="GO:0005829">
    <property type="term" value="C:cytosol"/>
    <property type="evidence" value="ECO:0007669"/>
    <property type="project" value="TreeGrafter"/>
</dbReference>
<accession>A0A381TZG8</accession>